<keyword evidence="4" id="KW-0325">Glycoprotein</keyword>
<comment type="subcellular location">
    <subcellularLocation>
        <location evidence="1">Membrane</location>
    </subcellularLocation>
</comment>
<evidence type="ECO:0000256" key="3">
    <source>
        <dbReference type="ARBA" id="ARBA00023136"/>
    </source>
</evidence>
<dbReference type="GO" id="GO:0016020">
    <property type="term" value="C:membrane"/>
    <property type="evidence" value="ECO:0007669"/>
    <property type="project" value="UniProtKB-SubCell"/>
</dbReference>
<dbReference type="InterPro" id="IPR015631">
    <property type="entry name" value="CD2/SLAM_rcpt"/>
</dbReference>
<evidence type="ECO:0000256" key="2">
    <source>
        <dbReference type="ARBA" id="ARBA00022729"/>
    </source>
</evidence>
<reference evidence="5" key="2">
    <citation type="submission" date="2025-09" db="UniProtKB">
        <authorList>
            <consortium name="Ensembl"/>
        </authorList>
    </citation>
    <scope>IDENTIFICATION</scope>
</reference>
<dbReference type="Proteomes" id="UP000694541">
    <property type="component" value="Unplaced"/>
</dbReference>
<keyword evidence="2" id="KW-0732">Signal</keyword>
<dbReference type="PANTHER" id="PTHR12080:SF121">
    <property type="entry name" value="IG-LIKE DOMAIN-CONTAINING PROTEIN-RELATED"/>
    <property type="match status" value="1"/>
</dbReference>
<dbReference type="InterPro" id="IPR013783">
    <property type="entry name" value="Ig-like_fold"/>
</dbReference>
<dbReference type="Ensembl" id="ENSANIT00000025727.1">
    <property type="protein sequence ID" value="ENSANIP00000024897.1"/>
    <property type="gene ID" value="ENSANIG00000016840.1"/>
</dbReference>
<proteinExistence type="predicted"/>
<organism evidence="5 6">
    <name type="scientific">Accipiter nisus</name>
    <name type="common">Eurasian sparrowhawk</name>
    <dbReference type="NCBI Taxonomy" id="211598"/>
    <lineage>
        <taxon>Eukaryota</taxon>
        <taxon>Metazoa</taxon>
        <taxon>Chordata</taxon>
        <taxon>Craniata</taxon>
        <taxon>Vertebrata</taxon>
        <taxon>Euteleostomi</taxon>
        <taxon>Archelosauria</taxon>
        <taxon>Archosauria</taxon>
        <taxon>Dinosauria</taxon>
        <taxon>Saurischia</taxon>
        <taxon>Theropoda</taxon>
        <taxon>Coelurosauria</taxon>
        <taxon>Aves</taxon>
        <taxon>Neognathae</taxon>
        <taxon>Neoaves</taxon>
        <taxon>Telluraves</taxon>
        <taxon>Accipitrimorphae</taxon>
        <taxon>Accipitriformes</taxon>
        <taxon>Accipitridae</taxon>
        <taxon>Accipitrinae</taxon>
        <taxon>Accipiter</taxon>
    </lineage>
</organism>
<evidence type="ECO:0000313" key="6">
    <source>
        <dbReference type="Proteomes" id="UP000694541"/>
    </source>
</evidence>
<sequence length="353" mass="38906">MWNPTAFYFHLLLHENAARVKDGQAVCLPFRGRRADQSRRLCRWVKGKSRVVCKMAGDSGLRSGESVLLSLALPLNKMVKEIEWSFSHGDGATIQVAEFGPGGFKCPDPKDWFKDQLEMFNKTALKIRALEWGNSGVYGARIKLQPALVEDQFFNLSISEPLPDLEIQSWLLLKSPVWCHLMLWCHIPSGTGGTIIWMKPQGEPGGVMVHPLCSSVLHVGVQPGSPNTTLTCRVWRDLEERIPSIDLASIKRLPWTPVSRWMAFMPSHRVVVVLLGSQRTSWISPLAGIFNSAIFISPLRLRDLGGTGRVGSVSSPCLAACFSQGTPMGSFGTFTGHKQPMSPYAPASVSPAL</sequence>
<protein>
    <submittedName>
        <fullName evidence="5">Uncharacterized protein</fullName>
    </submittedName>
</protein>
<dbReference type="AlphaFoldDB" id="A0A8B9NK36"/>
<name>A0A8B9NK36_9AVES</name>
<dbReference type="PANTHER" id="PTHR12080">
    <property type="entry name" value="SIGNALING LYMPHOCYTIC ACTIVATION MOLECULE"/>
    <property type="match status" value="1"/>
</dbReference>
<evidence type="ECO:0000313" key="5">
    <source>
        <dbReference type="Ensembl" id="ENSANIP00000024897.1"/>
    </source>
</evidence>
<reference evidence="5" key="1">
    <citation type="submission" date="2025-08" db="UniProtKB">
        <authorList>
            <consortium name="Ensembl"/>
        </authorList>
    </citation>
    <scope>IDENTIFICATION</scope>
</reference>
<keyword evidence="3" id="KW-0472">Membrane</keyword>
<keyword evidence="6" id="KW-1185">Reference proteome</keyword>
<accession>A0A8B9NK36</accession>
<evidence type="ECO:0000256" key="4">
    <source>
        <dbReference type="ARBA" id="ARBA00023180"/>
    </source>
</evidence>
<dbReference type="Gene3D" id="2.60.40.10">
    <property type="entry name" value="Immunoglobulins"/>
    <property type="match status" value="1"/>
</dbReference>
<evidence type="ECO:0000256" key="1">
    <source>
        <dbReference type="ARBA" id="ARBA00004370"/>
    </source>
</evidence>